<sequence length="214" mass="24165">MNSKLGTRDLAIIYRVYYKLMKTTIAPKAINSSPKGVTMLVESNQEHSTTFVPRMLKWNDVLSDESLKFESITEPLPGQPSTSSLESILQFTDGSVNLKFLRSNSFGHDSSSRRILWLDLLLQGPERQENLVTWARPILRDKDRLEEVAHPRLEGKYPKEDFVGVRTIAAACVAPEASQRPTMGEVVQSLKMVQRVTEYQDTTTINSGARPNLR</sequence>
<dbReference type="PANTHER" id="PTHR47989:SF25">
    <property type="entry name" value="PROLINE-RICH RECEPTOR-LIKE PROTEIN KINASE PERK3"/>
    <property type="match status" value="1"/>
</dbReference>
<keyword evidence="1" id="KW-0723">Serine/threonine-protein kinase</keyword>
<evidence type="ECO:0000313" key="4">
    <source>
        <dbReference type="Proteomes" id="UP000694930"/>
    </source>
</evidence>
<evidence type="ECO:0000313" key="5">
    <source>
        <dbReference type="RefSeq" id="XP_015078502.1"/>
    </source>
</evidence>
<dbReference type="PANTHER" id="PTHR47989">
    <property type="entry name" value="OS01G0750732 PROTEIN"/>
    <property type="match status" value="1"/>
</dbReference>
<evidence type="ECO:0000256" key="2">
    <source>
        <dbReference type="ARBA" id="ARBA00022741"/>
    </source>
</evidence>
<reference evidence="4" key="1">
    <citation type="journal article" date="2014" name="Nat. Genet.">
        <title>The genome of the stress-tolerant wild tomato species Solanum pennellii.</title>
        <authorList>
            <person name="Bolger A."/>
            <person name="Scossa F."/>
            <person name="Bolger M.E."/>
            <person name="Lanz C."/>
            <person name="Maumus F."/>
            <person name="Tohge T."/>
            <person name="Quesneville H."/>
            <person name="Alseekh S."/>
            <person name="Sorensen I."/>
            <person name="Lichtenstein G."/>
            <person name="Fich E.A."/>
            <person name="Conte M."/>
            <person name="Keller H."/>
            <person name="Schneeberger K."/>
            <person name="Schwacke R."/>
            <person name="Ofner I."/>
            <person name="Vrebalov J."/>
            <person name="Xu Y."/>
            <person name="Osorio S."/>
            <person name="Aflitos S.A."/>
            <person name="Schijlen E."/>
            <person name="Jimenez-Gomez J.M."/>
            <person name="Ryngajllo M."/>
            <person name="Kimura S."/>
            <person name="Kumar R."/>
            <person name="Koenig D."/>
            <person name="Headland L.R."/>
            <person name="Maloof J.N."/>
            <person name="Sinha N."/>
            <person name="van Ham R.C."/>
            <person name="Lankhorst R.K."/>
            <person name="Mao L."/>
            <person name="Vogel A."/>
            <person name="Arsova B."/>
            <person name="Panstruga R."/>
            <person name="Fei Z."/>
            <person name="Rose J.K."/>
            <person name="Zamir D."/>
            <person name="Carrari F."/>
            <person name="Giovannoni J.J."/>
            <person name="Weigel D."/>
            <person name="Usadel B."/>
            <person name="Fernie A.R."/>
        </authorList>
    </citation>
    <scope>NUCLEOTIDE SEQUENCE [LARGE SCALE GENOMIC DNA]</scope>
    <source>
        <strain evidence="4">cv. LA0716</strain>
    </source>
</reference>
<keyword evidence="1" id="KW-0418">Kinase</keyword>
<keyword evidence="2" id="KW-0547">Nucleotide-binding</keyword>
<protein>
    <submittedName>
        <fullName evidence="5">Receptor-like serine/threonine-protein kinase ALE2</fullName>
    </submittedName>
</protein>
<dbReference type="Proteomes" id="UP000694930">
    <property type="component" value="Chromosome 1"/>
</dbReference>
<dbReference type="RefSeq" id="XP_015078502.1">
    <property type="nucleotide sequence ID" value="XM_015223016.1"/>
</dbReference>
<proteinExistence type="predicted"/>
<dbReference type="GeneID" id="107022388"/>
<reference evidence="5" key="2">
    <citation type="submission" date="2025-08" db="UniProtKB">
        <authorList>
            <consortium name="RefSeq"/>
        </authorList>
    </citation>
    <scope>IDENTIFICATION</scope>
</reference>
<name>A0ABM1H056_SOLPN</name>
<gene>
    <name evidence="5" type="primary">LOC107022388</name>
</gene>
<evidence type="ECO:0000256" key="1">
    <source>
        <dbReference type="ARBA" id="ARBA00022527"/>
    </source>
</evidence>
<keyword evidence="3" id="KW-0067">ATP-binding</keyword>
<evidence type="ECO:0000256" key="3">
    <source>
        <dbReference type="ARBA" id="ARBA00022840"/>
    </source>
</evidence>
<accession>A0ABM1H056</accession>
<keyword evidence="4" id="KW-1185">Reference proteome</keyword>
<keyword evidence="1" id="KW-0808">Transferase</keyword>
<dbReference type="Gene3D" id="1.10.510.10">
    <property type="entry name" value="Transferase(Phosphotransferase) domain 1"/>
    <property type="match status" value="1"/>
</dbReference>
<organism evidence="4 5">
    <name type="scientific">Solanum pennellii</name>
    <name type="common">Tomato</name>
    <name type="synonym">Lycopersicon pennellii</name>
    <dbReference type="NCBI Taxonomy" id="28526"/>
    <lineage>
        <taxon>Eukaryota</taxon>
        <taxon>Viridiplantae</taxon>
        <taxon>Streptophyta</taxon>
        <taxon>Embryophyta</taxon>
        <taxon>Tracheophyta</taxon>
        <taxon>Spermatophyta</taxon>
        <taxon>Magnoliopsida</taxon>
        <taxon>eudicotyledons</taxon>
        <taxon>Gunneridae</taxon>
        <taxon>Pentapetalae</taxon>
        <taxon>asterids</taxon>
        <taxon>lamiids</taxon>
        <taxon>Solanales</taxon>
        <taxon>Solanaceae</taxon>
        <taxon>Solanoideae</taxon>
        <taxon>Solaneae</taxon>
        <taxon>Solanum</taxon>
        <taxon>Solanum subgen. Lycopersicon</taxon>
    </lineage>
</organism>